<proteinExistence type="inferred from homology"/>
<dbReference type="GO" id="GO:0003824">
    <property type="term" value="F:catalytic activity"/>
    <property type="evidence" value="ECO:0007669"/>
    <property type="project" value="UniProtKB-ARBA"/>
</dbReference>
<feature type="compositionally biased region" description="Polar residues" evidence="2">
    <location>
        <begin position="1"/>
        <end position="19"/>
    </location>
</feature>
<dbReference type="InterPro" id="IPR001753">
    <property type="entry name" value="Enoyl-CoA_hydra/iso"/>
</dbReference>
<dbReference type="InterPro" id="IPR029045">
    <property type="entry name" value="ClpP/crotonase-like_dom_sf"/>
</dbReference>
<dbReference type="GO" id="GO:0006635">
    <property type="term" value="P:fatty acid beta-oxidation"/>
    <property type="evidence" value="ECO:0007669"/>
    <property type="project" value="TreeGrafter"/>
</dbReference>
<dbReference type="NCBIfam" id="NF006452">
    <property type="entry name" value="PRK08788.1"/>
    <property type="match status" value="1"/>
</dbReference>
<sequence length="316" mass="34647">MNALSGQSAAPQDATSLQGRSGLIENGGTARRLQPAAPERPVLPSFSDLEVVEDAEAGVLWQYMAPRGRPSFTLNLLGEMTATLDYISRRAAFEGACPFEFVVTGSRLPGIYNLGGDLASFMELIRAGDRAGLLHYARACVDGQHRRATNLNLPICTISLVQGDALGGGFECALADDVIIAERSAKFGLPEILFGLFPGMGAYSFLSRRVSPAYAERLILSGRVYSAEEMHEAGIVDVLVEDGEGESGVHDFIRRERRQLRTRRALQRIRERVHPVSHEELVDITEVWVDSALTLGEPELRRMARLAAAQDRRVRD</sequence>
<accession>A0A2U2N9W6</accession>
<dbReference type="CDD" id="cd06558">
    <property type="entry name" value="crotonase-like"/>
    <property type="match status" value="1"/>
</dbReference>
<name>A0A2U2N9W6_9GAMM</name>
<dbReference type="Proteomes" id="UP000245474">
    <property type="component" value="Unassembled WGS sequence"/>
</dbReference>
<reference evidence="3 4" key="1">
    <citation type="submission" date="2018-05" db="EMBL/GenBank/DDBJ databases">
        <title>Spiribacter halobius sp. nov., a moderately halophilic bacterium isolated from marine solar saltern.</title>
        <authorList>
            <person name="Zheng W.-S."/>
            <person name="Lu D.-C."/>
            <person name="Du Z.-J."/>
        </authorList>
    </citation>
    <scope>NUCLEOTIDE SEQUENCE [LARGE SCALE GENOMIC DNA]</scope>
    <source>
        <strain evidence="3 4">E85</strain>
    </source>
</reference>
<evidence type="ECO:0000256" key="2">
    <source>
        <dbReference type="SAM" id="MobiDB-lite"/>
    </source>
</evidence>
<dbReference type="Gene3D" id="6.20.390.30">
    <property type="match status" value="1"/>
</dbReference>
<keyword evidence="4" id="KW-1185">Reference proteome</keyword>
<protein>
    <submittedName>
        <fullName evidence="3">Enoyl-CoA hydratase</fullName>
    </submittedName>
</protein>
<gene>
    <name evidence="3" type="ORF">DEM34_00235</name>
</gene>
<comment type="similarity">
    <text evidence="1">Belongs to the enoyl-CoA hydratase/isomerase family.</text>
</comment>
<organism evidence="3 4">
    <name type="scientific">Sediminicurvatus halobius</name>
    <dbReference type="NCBI Taxonomy" id="2182432"/>
    <lineage>
        <taxon>Bacteria</taxon>
        <taxon>Pseudomonadati</taxon>
        <taxon>Pseudomonadota</taxon>
        <taxon>Gammaproteobacteria</taxon>
        <taxon>Chromatiales</taxon>
        <taxon>Ectothiorhodospiraceae</taxon>
        <taxon>Sediminicurvatus</taxon>
    </lineage>
</organism>
<dbReference type="AlphaFoldDB" id="A0A2U2N9W6"/>
<dbReference type="EMBL" id="QFFI01000001">
    <property type="protein sequence ID" value="PWG65880.1"/>
    <property type="molecule type" value="Genomic_DNA"/>
</dbReference>
<dbReference type="OrthoDB" id="9802362at2"/>
<evidence type="ECO:0000313" key="3">
    <source>
        <dbReference type="EMBL" id="PWG65880.1"/>
    </source>
</evidence>
<dbReference type="PANTHER" id="PTHR11941">
    <property type="entry name" value="ENOYL-COA HYDRATASE-RELATED"/>
    <property type="match status" value="1"/>
</dbReference>
<evidence type="ECO:0000256" key="1">
    <source>
        <dbReference type="ARBA" id="ARBA00005254"/>
    </source>
</evidence>
<comment type="caution">
    <text evidence="3">The sequence shown here is derived from an EMBL/GenBank/DDBJ whole genome shotgun (WGS) entry which is preliminary data.</text>
</comment>
<feature type="region of interest" description="Disordered" evidence="2">
    <location>
        <begin position="1"/>
        <end position="37"/>
    </location>
</feature>
<evidence type="ECO:0000313" key="4">
    <source>
        <dbReference type="Proteomes" id="UP000245474"/>
    </source>
</evidence>
<dbReference type="PANTHER" id="PTHR11941:SF54">
    <property type="entry name" value="ENOYL-COA HYDRATASE, MITOCHONDRIAL"/>
    <property type="match status" value="1"/>
</dbReference>
<dbReference type="Pfam" id="PF00378">
    <property type="entry name" value="ECH_1"/>
    <property type="match status" value="1"/>
</dbReference>
<dbReference type="SUPFAM" id="SSF52096">
    <property type="entry name" value="ClpP/crotonase"/>
    <property type="match status" value="1"/>
</dbReference>
<dbReference type="Gene3D" id="3.90.226.10">
    <property type="entry name" value="2-enoyl-CoA Hydratase, Chain A, domain 1"/>
    <property type="match status" value="1"/>
</dbReference>